<dbReference type="PANTHER" id="PTHR45786">
    <property type="entry name" value="DNA BINDING PROTEIN-LIKE"/>
    <property type="match status" value="1"/>
</dbReference>
<proteinExistence type="predicted"/>
<keyword evidence="3" id="KW-1185">Reference proteome</keyword>
<feature type="domain" description="Helitron helicase-like" evidence="1">
    <location>
        <begin position="97"/>
        <end position="145"/>
    </location>
</feature>
<dbReference type="InterPro" id="IPR025476">
    <property type="entry name" value="Helitron_helicase-like"/>
</dbReference>
<comment type="caution">
    <text evidence="2">The sequence shown here is derived from an EMBL/GenBank/DDBJ whole genome shotgun (WGS) entry which is preliminary data.</text>
</comment>
<name>A0A8X6SWI8_TRICX</name>
<reference evidence="2" key="1">
    <citation type="submission" date="2020-08" db="EMBL/GenBank/DDBJ databases">
        <title>Multicomponent nature underlies the extraordinary mechanical properties of spider dragline silk.</title>
        <authorList>
            <person name="Kono N."/>
            <person name="Nakamura H."/>
            <person name="Mori M."/>
            <person name="Yoshida Y."/>
            <person name="Ohtoshi R."/>
            <person name="Malay A.D."/>
            <person name="Moran D.A.P."/>
            <person name="Tomita M."/>
            <person name="Numata K."/>
            <person name="Arakawa K."/>
        </authorList>
    </citation>
    <scope>NUCLEOTIDE SEQUENCE</scope>
</reference>
<gene>
    <name evidence="2" type="primary">ORF183876</name>
    <name evidence="2" type="ORF">TNCV_4646751</name>
</gene>
<dbReference type="PANTHER" id="PTHR45786:SF74">
    <property type="entry name" value="ATP-DEPENDENT DNA HELICASE"/>
    <property type="match status" value="1"/>
</dbReference>
<dbReference type="Proteomes" id="UP000887159">
    <property type="component" value="Unassembled WGS sequence"/>
</dbReference>
<protein>
    <submittedName>
        <fullName evidence="2">Helitron_like_N domain-containing protein</fullName>
    </submittedName>
</protein>
<sequence length="192" mass="22679">MPADDYTVVIRADPVGQHERQFNAPTIDEVAIVIVGEEFESRDIILHRRSGDIQRVSETHRSYDGLQYRFDGYHFNIKMINPQTGEGTNKKVSAMNYYSYRLMIRQNAENHILKCRQLFHQYIVDMYTKIETERLLYIRLNQTELQGTGHPFALDAIVNDGNVNPNRWEEWPYYRLHSRGVHSTCMDTHKMR</sequence>
<dbReference type="EMBL" id="BMAU01021353">
    <property type="protein sequence ID" value="GFY19501.1"/>
    <property type="molecule type" value="Genomic_DNA"/>
</dbReference>
<dbReference type="AlphaFoldDB" id="A0A8X6SWI8"/>
<organism evidence="2 3">
    <name type="scientific">Trichonephila clavipes</name>
    <name type="common">Golden silk orbweaver</name>
    <name type="synonym">Nephila clavipes</name>
    <dbReference type="NCBI Taxonomy" id="2585209"/>
    <lineage>
        <taxon>Eukaryota</taxon>
        <taxon>Metazoa</taxon>
        <taxon>Ecdysozoa</taxon>
        <taxon>Arthropoda</taxon>
        <taxon>Chelicerata</taxon>
        <taxon>Arachnida</taxon>
        <taxon>Araneae</taxon>
        <taxon>Araneomorphae</taxon>
        <taxon>Entelegynae</taxon>
        <taxon>Araneoidea</taxon>
        <taxon>Nephilidae</taxon>
        <taxon>Trichonephila</taxon>
    </lineage>
</organism>
<evidence type="ECO:0000313" key="2">
    <source>
        <dbReference type="EMBL" id="GFY19501.1"/>
    </source>
</evidence>
<evidence type="ECO:0000313" key="3">
    <source>
        <dbReference type="Proteomes" id="UP000887159"/>
    </source>
</evidence>
<dbReference type="Pfam" id="PF14214">
    <property type="entry name" value="Helitron_like_N"/>
    <property type="match status" value="1"/>
</dbReference>
<evidence type="ECO:0000259" key="1">
    <source>
        <dbReference type="Pfam" id="PF14214"/>
    </source>
</evidence>
<accession>A0A8X6SWI8</accession>